<dbReference type="AlphaFoldDB" id="A0A5K3EKG3"/>
<reference evidence="1" key="1">
    <citation type="submission" date="2019-11" db="UniProtKB">
        <authorList>
            <consortium name="WormBaseParasite"/>
        </authorList>
    </citation>
    <scope>IDENTIFICATION</scope>
</reference>
<organism evidence="1">
    <name type="scientific">Mesocestoides corti</name>
    <name type="common">Flatworm</name>
    <dbReference type="NCBI Taxonomy" id="53468"/>
    <lineage>
        <taxon>Eukaryota</taxon>
        <taxon>Metazoa</taxon>
        <taxon>Spiralia</taxon>
        <taxon>Lophotrochozoa</taxon>
        <taxon>Platyhelminthes</taxon>
        <taxon>Cestoda</taxon>
        <taxon>Eucestoda</taxon>
        <taxon>Cyclophyllidea</taxon>
        <taxon>Mesocestoididae</taxon>
        <taxon>Mesocestoides</taxon>
    </lineage>
</organism>
<evidence type="ECO:0000313" key="1">
    <source>
        <dbReference type="WBParaSite" id="MCU_001273-RA"/>
    </source>
</evidence>
<name>A0A5K3EKG3_MESCO</name>
<sequence length="429" mass="47741">MLPGYARVSTKVYKVASSWTISELDRLIWVLERLVLCAHRKMFLRDCMLSTEEILRFFPAKKSGDVERLVSLCLAHEGIVCNETLSSGATSTKESSIEIIKNSIRSVAPAPFSPGSVISSVLRGIAQSERSDADDNGLNTVNHRGSKSIDTPNYANLYEYLSELFMFARVPQRLDNGSAAVILDMIICLLQATDYLLSSDSATDLEQTFSDIREKVSVLVSALTVSFNQRLEFLKRMFSSKMYDVDSLAAGIPQDFASACTRPNALPCPAPLIILRETRFPLAVGKTSLLKKALKSAVEMCWQFPTFDKHDNPQNLQERLAEFVMNPLGVDSGKAPSVCHLFSTTSLLLRHYEEAIISHFVRPPLLTAPKPFAVRRALAKSAAKLLATAQPCKTNLVRRVSQHVTKQELDRYINSVSYLFYTFISTVVD</sequence>
<proteinExistence type="predicted"/>
<accession>A0A5K3EKG3</accession>
<dbReference type="WBParaSite" id="MCU_001273-RA">
    <property type="protein sequence ID" value="MCU_001273-RA"/>
    <property type="gene ID" value="MCU_001273"/>
</dbReference>
<protein>
    <submittedName>
        <fullName evidence="1">Conserved oligomeric Golgi complex subunit 7</fullName>
    </submittedName>
</protein>